<dbReference type="Gene3D" id="2.70.50.70">
    <property type="match status" value="1"/>
</dbReference>
<evidence type="ECO:0000256" key="8">
    <source>
        <dbReference type="ARBA" id="ARBA00023008"/>
    </source>
</evidence>
<dbReference type="EC" id="1.14.99.56" evidence="15"/>
<evidence type="ECO:0000256" key="13">
    <source>
        <dbReference type="ARBA" id="ARBA00044502"/>
    </source>
</evidence>
<keyword evidence="6" id="KW-0136">Cellulose degradation</keyword>
<dbReference type="EMBL" id="JAWRVE010000040">
    <property type="protein sequence ID" value="KAL1869601.1"/>
    <property type="molecule type" value="Genomic_DNA"/>
</dbReference>
<accession>A0ABR3X0W7</accession>
<evidence type="ECO:0000256" key="15">
    <source>
        <dbReference type="ARBA" id="ARBA00047174"/>
    </source>
</evidence>
<evidence type="ECO:0000256" key="6">
    <source>
        <dbReference type="ARBA" id="ARBA00023001"/>
    </source>
</evidence>
<keyword evidence="8" id="KW-0186">Copper</keyword>
<dbReference type="InterPro" id="IPR049892">
    <property type="entry name" value="AA9"/>
</dbReference>
<dbReference type="PANTHER" id="PTHR33353:SF2">
    <property type="entry name" value="ENDO-BETA-1,4-GLUCANASE D"/>
    <property type="match status" value="1"/>
</dbReference>
<comment type="subcellular location">
    <subcellularLocation>
        <location evidence="2">Secreted</location>
    </subcellularLocation>
</comment>
<evidence type="ECO:0000256" key="1">
    <source>
        <dbReference type="ARBA" id="ARBA00001973"/>
    </source>
</evidence>
<gene>
    <name evidence="18" type="ORF">Daus18300_005455</name>
</gene>
<protein>
    <recommendedName>
        <fullName evidence="15">lytic cellulose monooxygenase (C4-dehydrogenating)</fullName>
        <ecNumber evidence="15">1.14.99.56</ecNumber>
    </recommendedName>
</protein>
<evidence type="ECO:0000259" key="17">
    <source>
        <dbReference type="Pfam" id="PF03443"/>
    </source>
</evidence>
<feature type="chain" id="PRO_5045916479" description="lytic cellulose monooxygenase (C4-dehydrogenating)" evidence="16">
    <location>
        <begin position="17"/>
        <end position="344"/>
    </location>
</feature>
<keyword evidence="10" id="KW-1015">Disulfide bond</keyword>
<evidence type="ECO:0000256" key="9">
    <source>
        <dbReference type="ARBA" id="ARBA00023033"/>
    </source>
</evidence>
<evidence type="ECO:0000256" key="7">
    <source>
        <dbReference type="ARBA" id="ARBA00023002"/>
    </source>
</evidence>
<feature type="signal peptide" evidence="16">
    <location>
        <begin position="1"/>
        <end position="16"/>
    </location>
</feature>
<comment type="cofactor">
    <cofactor evidence="1">
        <name>Cu(2+)</name>
        <dbReference type="ChEBI" id="CHEBI:29036"/>
    </cofactor>
</comment>
<keyword evidence="19" id="KW-1185">Reference proteome</keyword>
<evidence type="ECO:0000256" key="3">
    <source>
        <dbReference type="ARBA" id="ARBA00022525"/>
    </source>
</evidence>
<organism evidence="18 19">
    <name type="scientific">Diaporthe australafricana</name>
    <dbReference type="NCBI Taxonomy" id="127596"/>
    <lineage>
        <taxon>Eukaryota</taxon>
        <taxon>Fungi</taxon>
        <taxon>Dikarya</taxon>
        <taxon>Ascomycota</taxon>
        <taxon>Pezizomycotina</taxon>
        <taxon>Sordariomycetes</taxon>
        <taxon>Sordariomycetidae</taxon>
        <taxon>Diaporthales</taxon>
        <taxon>Diaporthaceae</taxon>
        <taxon>Diaporthe</taxon>
    </lineage>
</organism>
<evidence type="ECO:0000256" key="10">
    <source>
        <dbReference type="ARBA" id="ARBA00023157"/>
    </source>
</evidence>
<keyword evidence="3" id="KW-0964">Secreted</keyword>
<evidence type="ECO:0000256" key="11">
    <source>
        <dbReference type="ARBA" id="ARBA00023277"/>
    </source>
</evidence>
<evidence type="ECO:0000256" key="4">
    <source>
        <dbReference type="ARBA" id="ARBA00022723"/>
    </source>
</evidence>
<dbReference type="Proteomes" id="UP001583177">
    <property type="component" value="Unassembled WGS sequence"/>
</dbReference>
<reference evidence="18 19" key="1">
    <citation type="journal article" date="2024" name="IMA Fungus">
        <title>IMA Genome - F19 : A genome assembly and annotation guide to empower mycologists, including annotated draft genome sequences of Ceratocystis pirilliformis, Diaporthe australafricana, Fusarium ophioides, Paecilomyces lecythidis, and Sporothrix stenoceras.</title>
        <authorList>
            <person name="Aylward J."/>
            <person name="Wilson A.M."/>
            <person name="Visagie C.M."/>
            <person name="Spraker J."/>
            <person name="Barnes I."/>
            <person name="Buitendag C."/>
            <person name="Ceriani C."/>
            <person name="Del Mar Angel L."/>
            <person name="du Plessis D."/>
            <person name="Fuchs T."/>
            <person name="Gasser K."/>
            <person name="Kramer D."/>
            <person name="Li W."/>
            <person name="Munsamy K."/>
            <person name="Piso A."/>
            <person name="Price J.L."/>
            <person name="Sonnekus B."/>
            <person name="Thomas C."/>
            <person name="van der Nest A."/>
            <person name="van Dijk A."/>
            <person name="van Heerden A."/>
            <person name="van Vuuren N."/>
            <person name="Yilmaz N."/>
            <person name="Duong T.A."/>
            <person name="van der Merwe N.A."/>
            <person name="Wingfield M.J."/>
            <person name="Wingfield B.D."/>
        </authorList>
    </citation>
    <scope>NUCLEOTIDE SEQUENCE [LARGE SCALE GENOMIC DNA]</scope>
    <source>
        <strain evidence="18 19">CMW 18300</strain>
    </source>
</reference>
<name>A0ABR3X0W7_9PEZI</name>
<evidence type="ECO:0000256" key="5">
    <source>
        <dbReference type="ARBA" id="ARBA00022729"/>
    </source>
</evidence>
<keyword evidence="4" id="KW-0479">Metal-binding</keyword>
<feature type="domain" description="Auxiliary Activity family 9 catalytic" evidence="17">
    <location>
        <begin position="17"/>
        <end position="231"/>
    </location>
</feature>
<comment type="caution">
    <text evidence="18">The sequence shown here is derived from an EMBL/GenBank/DDBJ whole genome shotgun (WGS) entry which is preliminary data.</text>
</comment>
<dbReference type="Pfam" id="PF03443">
    <property type="entry name" value="AA9"/>
    <property type="match status" value="1"/>
</dbReference>
<dbReference type="CDD" id="cd21175">
    <property type="entry name" value="LPMO_AA9"/>
    <property type="match status" value="1"/>
</dbReference>
<comment type="catalytic activity">
    <reaction evidence="14">
        <text>[(1-&gt;4)-beta-D-glucosyl]n+m + reduced acceptor + O2 = 4-dehydro-beta-D-glucosyl-[(1-&gt;4)-beta-D-glucosyl]n-1 + [(1-&gt;4)-beta-D-glucosyl]m + acceptor + H2O.</text>
        <dbReference type="EC" id="1.14.99.56"/>
    </reaction>
</comment>
<keyword evidence="5 16" id="KW-0732">Signal</keyword>
<evidence type="ECO:0000313" key="18">
    <source>
        <dbReference type="EMBL" id="KAL1869601.1"/>
    </source>
</evidence>
<keyword evidence="11" id="KW-0119">Carbohydrate metabolism</keyword>
<evidence type="ECO:0000256" key="12">
    <source>
        <dbReference type="ARBA" id="ARBA00023326"/>
    </source>
</evidence>
<dbReference type="InterPro" id="IPR005103">
    <property type="entry name" value="AA9_LPMO"/>
</dbReference>
<evidence type="ECO:0000256" key="14">
    <source>
        <dbReference type="ARBA" id="ARBA00045077"/>
    </source>
</evidence>
<proteinExistence type="inferred from homology"/>
<keyword evidence="9" id="KW-0503">Monooxygenase</keyword>
<evidence type="ECO:0000256" key="2">
    <source>
        <dbReference type="ARBA" id="ARBA00004613"/>
    </source>
</evidence>
<evidence type="ECO:0000256" key="16">
    <source>
        <dbReference type="SAM" id="SignalP"/>
    </source>
</evidence>
<evidence type="ECO:0000313" key="19">
    <source>
        <dbReference type="Proteomes" id="UP001583177"/>
    </source>
</evidence>
<comment type="similarity">
    <text evidence="13">Belongs to the polysaccharide monooxygenase AA9 family.</text>
</comment>
<sequence>MRLCPAVFALAQVASAHYFFDAVVENGAAGTSFQYIRDFTRPTKYNPIKLAENPAADIRDDSYIDNGTDSRCNQGAFTNAAKTSVLEVAAGSDVTVQLGVGATMQHPGPALYYMSKAPSDDVKSYDGSGDWFKIGEESVCNEGGDFTTDAWCTWDKNQLTATIPTDTPSGEYLLRFEHIGIHKSFQNQPEHFVSCVQVKVTGGGSGTPGPTVQFPGAYQSTDEYANFSIYGGFKNLTLPGPAVWTGGSSSASTNVAATSVTQGSSAADEMSSLNFINEPGPGQKHNDLRLYSQVMHIPGTPIVKAVGLGGLNETGALDANDVISRADLAFQNVDNVLRAAGLRG</sequence>
<keyword evidence="12" id="KW-0624">Polysaccharide degradation</keyword>
<keyword evidence="7" id="KW-0560">Oxidoreductase</keyword>
<dbReference type="PANTHER" id="PTHR33353">
    <property type="entry name" value="PUTATIVE (AFU_ORTHOLOGUE AFUA_1G12560)-RELATED"/>
    <property type="match status" value="1"/>
</dbReference>